<dbReference type="AlphaFoldDB" id="A0ABC8KTE0"/>
<evidence type="ECO:0000259" key="1">
    <source>
        <dbReference type="Pfam" id="PF07734"/>
    </source>
</evidence>
<dbReference type="Proteomes" id="UP001642260">
    <property type="component" value="Unassembled WGS sequence"/>
</dbReference>
<dbReference type="InterPro" id="IPR006527">
    <property type="entry name" value="F-box-assoc_dom_typ1"/>
</dbReference>
<proteinExistence type="predicted"/>
<comment type="caution">
    <text evidence="2">The sequence shown here is derived from an EMBL/GenBank/DDBJ whole genome shotgun (WGS) entry which is preliminary data.</text>
</comment>
<organism evidence="2 3">
    <name type="scientific">Eruca vesicaria subsp. sativa</name>
    <name type="common">Garden rocket</name>
    <name type="synonym">Eruca sativa</name>
    <dbReference type="NCBI Taxonomy" id="29727"/>
    <lineage>
        <taxon>Eukaryota</taxon>
        <taxon>Viridiplantae</taxon>
        <taxon>Streptophyta</taxon>
        <taxon>Embryophyta</taxon>
        <taxon>Tracheophyta</taxon>
        <taxon>Spermatophyta</taxon>
        <taxon>Magnoliopsida</taxon>
        <taxon>eudicotyledons</taxon>
        <taxon>Gunneridae</taxon>
        <taxon>Pentapetalae</taxon>
        <taxon>rosids</taxon>
        <taxon>malvids</taxon>
        <taxon>Brassicales</taxon>
        <taxon>Brassicaceae</taxon>
        <taxon>Brassiceae</taxon>
        <taxon>Eruca</taxon>
    </lineage>
</organism>
<gene>
    <name evidence="2" type="ORF">ERUC_LOCUS28003</name>
</gene>
<keyword evidence="3" id="KW-1185">Reference proteome</keyword>
<feature type="domain" description="F-box associated beta-propeller type 1" evidence="1">
    <location>
        <begin position="1"/>
        <end position="99"/>
    </location>
</feature>
<evidence type="ECO:0000313" key="2">
    <source>
        <dbReference type="EMBL" id="CAH8362247.1"/>
    </source>
</evidence>
<dbReference type="Pfam" id="PF07734">
    <property type="entry name" value="FBA_1"/>
    <property type="match status" value="1"/>
</dbReference>
<sequence length="115" mass="13452">MRICVSSKFDEESKDLSWRSDFVLEIDFEKFDLAVESFLLDEENKVVICCDKDTEDEGKTRICIVGENMAKQVYKESVKESCLEWPLVIITYVPSLVSIQKNTPKRGRKRRLIRL</sequence>
<accession>A0ABC8KTE0</accession>
<name>A0ABC8KTE0_ERUVS</name>
<evidence type="ECO:0000313" key="3">
    <source>
        <dbReference type="Proteomes" id="UP001642260"/>
    </source>
</evidence>
<reference evidence="2 3" key="1">
    <citation type="submission" date="2022-03" db="EMBL/GenBank/DDBJ databases">
        <authorList>
            <person name="Macdonald S."/>
            <person name="Ahmed S."/>
            <person name="Newling K."/>
        </authorList>
    </citation>
    <scope>NUCLEOTIDE SEQUENCE [LARGE SCALE GENOMIC DNA]</scope>
</reference>
<dbReference type="EMBL" id="CAKOAT010327376">
    <property type="protein sequence ID" value="CAH8362247.1"/>
    <property type="molecule type" value="Genomic_DNA"/>
</dbReference>
<protein>
    <recommendedName>
        <fullName evidence="1">F-box associated beta-propeller type 1 domain-containing protein</fullName>
    </recommendedName>
</protein>